<dbReference type="InterPro" id="IPR027417">
    <property type="entry name" value="P-loop_NTPase"/>
</dbReference>
<protein>
    <recommendedName>
        <fullName evidence="3">Sulfotransferase family protein</fullName>
    </recommendedName>
</protein>
<dbReference type="SUPFAM" id="SSF52540">
    <property type="entry name" value="P-loop containing nucleoside triphosphate hydrolases"/>
    <property type="match status" value="1"/>
</dbReference>
<dbReference type="Proteomes" id="UP001163156">
    <property type="component" value="Chromosome"/>
</dbReference>
<name>A0ABY6MJB4_9BACT</name>
<dbReference type="Gene3D" id="3.40.50.300">
    <property type="entry name" value="P-loop containing nucleotide triphosphate hydrolases"/>
    <property type="match status" value="1"/>
</dbReference>
<organism evidence="1 2">
    <name type="scientific">Algoriphagus halophytocola</name>
    <dbReference type="NCBI Taxonomy" id="2991499"/>
    <lineage>
        <taxon>Bacteria</taxon>
        <taxon>Pseudomonadati</taxon>
        <taxon>Bacteroidota</taxon>
        <taxon>Cytophagia</taxon>
        <taxon>Cytophagales</taxon>
        <taxon>Cyclobacteriaceae</taxon>
        <taxon>Algoriphagus</taxon>
    </lineage>
</organism>
<gene>
    <name evidence="1" type="ORF">OM944_05075</name>
</gene>
<evidence type="ECO:0000313" key="1">
    <source>
        <dbReference type="EMBL" id="UZD23865.1"/>
    </source>
</evidence>
<dbReference type="RefSeq" id="WP_264810552.1">
    <property type="nucleotide sequence ID" value="NZ_CP110226.1"/>
</dbReference>
<evidence type="ECO:0008006" key="3">
    <source>
        <dbReference type="Google" id="ProtNLM"/>
    </source>
</evidence>
<sequence length="247" mass="29723">MIISHKHKYIFIGLPFSASSAINKELIAQYDGEPLLAKHSNIPLVRKVFPDLELSDYYIFAVVRDPLDMCFSVYNKFVTNAYDVFTDPKYFVENGGHVDIRAREKYKVINEEGLNFQEFLQRYYANIPYDNFLSLNTNELNGIIFFDQLNTGFLQCLREIGLTPKRDLPIHNQTSKKIQNYTLESNFEQRLFFPFKYYNRKWFGQKIELKWFFNYLSFRIVNFYRHKKWITRDYKYYINRANKSMVD</sequence>
<evidence type="ECO:0000313" key="2">
    <source>
        <dbReference type="Proteomes" id="UP001163156"/>
    </source>
</evidence>
<keyword evidence="2" id="KW-1185">Reference proteome</keyword>
<dbReference type="EMBL" id="CP110226">
    <property type="protein sequence ID" value="UZD23865.1"/>
    <property type="molecule type" value="Genomic_DNA"/>
</dbReference>
<accession>A0ABY6MJB4</accession>
<reference evidence="1" key="1">
    <citation type="submission" date="2022-10" db="EMBL/GenBank/DDBJ databases">
        <title>Algoriphagus sp. a novel bacteria isolate from halophytes salicornia europaea.</title>
        <authorList>
            <person name="Peng Y."/>
            <person name="Jiang L."/>
            <person name="Lee J."/>
        </authorList>
    </citation>
    <scope>NUCLEOTIDE SEQUENCE</scope>
    <source>
        <strain evidence="1">TR-M5</strain>
    </source>
</reference>
<proteinExistence type="predicted"/>